<keyword evidence="3" id="KW-1185">Reference proteome</keyword>
<proteinExistence type="predicted"/>
<gene>
    <name evidence="2" type="ORF">CANVERA_P4805</name>
</gene>
<feature type="compositionally biased region" description="Polar residues" evidence="1">
    <location>
        <begin position="339"/>
        <end position="356"/>
    </location>
</feature>
<evidence type="ECO:0000313" key="2">
    <source>
        <dbReference type="EMBL" id="CAI5760295.1"/>
    </source>
</evidence>
<sequence length="588" mass="66329">MNHNTHGNDALSKLLDSAIAHAEKEKSPDFINDFNSSSSSSSSLIRNNQNPRQQSNINKLIYSISELMELKNTAIDMSSKLPDLTFFKSSIRENHHNNHSHSQYNRKKSRKHNETWERGNRYNKNDDKLNVLEDELEGDPEWNDIGINSSENVSTMKQSVEDFEKWKLQMKLEERRRNGEIIPGNEEEINESVVNAGNEVDNFFSFVNKKTSTSKENENVLIPTPTTGNDSINTNSSTTQTNRSSRFSSFFHHTEQPIENTPEISNNKPLQPPPGFSSKFFGNNNVNKEEIQSQQVEIPPPLNRNESTTSNTSNHSQRQQPSNDSFFMSLLNKKESNSNVNINAKSPISSKETPNNGGLAALFNKNTTNNTASDLPSVVQSPIEAKVIISPTLNKIVPPSPQAPQLKENRKPSTTSTTSSNEQIKEQSKQQQPQQFNQQFNQFPPNQIPPWLRGPPPGLNMKGPAPPPPGFQFPPQQNNPNNAPPPFQQQQNRNMPPMPPPGMFPNGYMPPPNFNPNFPPPPPGFGGPNPNQLNQLPPQFMNQPNRFIPPGFNMNLPLHLQQQQQQQQNQQNQPQFNQQPNQQQAKDK</sequence>
<feature type="compositionally biased region" description="Low complexity" evidence="1">
    <location>
        <begin position="430"/>
        <end position="445"/>
    </location>
</feature>
<dbReference type="AlphaFoldDB" id="A0A9W4XFB6"/>
<dbReference type="Pfam" id="PF20566">
    <property type="entry name" value="Eap1"/>
    <property type="match status" value="1"/>
</dbReference>
<reference evidence="2" key="1">
    <citation type="submission" date="2022-12" db="EMBL/GenBank/DDBJ databases">
        <authorList>
            <person name="Brejova B."/>
        </authorList>
    </citation>
    <scope>NUCLEOTIDE SEQUENCE</scope>
</reference>
<dbReference type="InterPro" id="IPR046784">
    <property type="entry name" value="Eap1"/>
</dbReference>
<evidence type="ECO:0000256" key="1">
    <source>
        <dbReference type="SAM" id="MobiDB-lite"/>
    </source>
</evidence>
<feature type="compositionally biased region" description="Polar residues" evidence="1">
    <location>
        <begin position="412"/>
        <end position="422"/>
    </location>
</feature>
<dbReference type="Proteomes" id="UP001152885">
    <property type="component" value="Unassembled WGS sequence"/>
</dbReference>
<feature type="compositionally biased region" description="Low complexity" evidence="1">
    <location>
        <begin position="226"/>
        <end position="245"/>
    </location>
</feature>
<feature type="compositionally biased region" description="Pro residues" evidence="1">
    <location>
        <begin position="446"/>
        <end position="472"/>
    </location>
</feature>
<feature type="region of interest" description="Disordered" evidence="1">
    <location>
        <begin position="339"/>
        <end position="364"/>
    </location>
</feature>
<feature type="compositionally biased region" description="Polar residues" evidence="1">
    <location>
        <begin position="280"/>
        <end position="296"/>
    </location>
</feature>
<protein>
    <submittedName>
        <fullName evidence="2">Uncharacterized protein</fullName>
    </submittedName>
</protein>
<feature type="region of interest" description="Disordered" evidence="1">
    <location>
        <begin position="94"/>
        <end position="121"/>
    </location>
</feature>
<feature type="compositionally biased region" description="Low complexity" evidence="1">
    <location>
        <begin position="528"/>
        <end position="545"/>
    </location>
</feature>
<feature type="compositionally biased region" description="Basic and acidic residues" evidence="1">
    <location>
        <begin position="112"/>
        <end position="121"/>
    </location>
</feature>
<feature type="region of interest" description="Disordered" evidence="1">
    <location>
        <begin position="394"/>
        <end position="588"/>
    </location>
</feature>
<feature type="region of interest" description="Disordered" evidence="1">
    <location>
        <begin position="257"/>
        <end position="322"/>
    </location>
</feature>
<feature type="compositionally biased region" description="Low complexity" evidence="1">
    <location>
        <begin position="303"/>
        <end position="320"/>
    </location>
</feature>
<organism evidence="2 3">
    <name type="scientific">Candida verbasci</name>
    <dbReference type="NCBI Taxonomy" id="1227364"/>
    <lineage>
        <taxon>Eukaryota</taxon>
        <taxon>Fungi</taxon>
        <taxon>Dikarya</taxon>
        <taxon>Ascomycota</taxon>
        <taxon>Saccharomycotina</taxon>
        <taxon>Pichiomycetes</taxon>
        <taxon>Debaryomycetaceae</taxon>
        <taxon>Candida/Lodderomyces clade</taxon>
        <taxon>Candida</taxon>
    </lineage>
</organism>
<accession>A0A9W4XFB6</accession>
<feature type="compositionally biased region" description="Pro residues" evidence="1">
    <location>
        <begin position="496"/>
        <end position="525"/>
    </location>
</feature>
<evidence type="ECO:0000313" key="3">
    <source>
        <dbReference type="Proteomes" id="UP001152885"/>
    </source>
</evidence>
<dbReference type="EMBL" id="CANTUO010000006">
    <property type="protein sequence ID" value="CAI5760295.1"/>
    <property type="molecule type" value="Genomic_DNA"/>
</dbReference>
<comment type="caution">
    <text evidence="2">The sequence shown here is derived from an EMBL/GenBank/DDBJ whole genome shotgun (WGS) entry which is preliminary data.</text>
</comment>
<feature type="compositionally biased region" description="Polar residues" evidence="1">
    <location>
        <begin position="257"/>
        <end position="269"/>
    </location>
</feature>
<name>A0A9W4XFB6_9ASCO</name>
<feature type="compositionally biased region" description="Low complexity" evidence="1">
    <location>
        <begin position="561"/>
        <end position="588"/>
    </location>
</feature>
<feature type="region of interest" description="Disordered" evidence="1">
    <location>
        <begin position="215"/>
        <end position="245"/>
    </location>
</feature>
<feature type="region of interest" description="Disordered" evidence="1">
    <location>
        <begin position="26"/>
        <end position="51"/>
    </location>
</feature>
<dbReference type="OrthoDB" id="4091299at2759"/>